<feature type="transmembrane region" description="Helical" evidence="1">
    <location>
        <begin position="171"/>
        <end position="204"/>
    </location>
</feature>
<feature type="transmembrane region" description="Helical" evidence="1">
    <location>
        <begin position="24"/>
        <end position="43"/>
    </location>
</feature>
<keyword evidence="1" id="KW-1133">Transmembrane helix</keyword>
<keyword evidence="1" id="KW-0812">Transmembrane</keyword>
<gene>
    <name evidence="2" type="ORF">A3C96_02925</name>
</gene>
<feature type="transmembrane region" description="Helical" evidence="1">
    <location>
        <begin position="88"/>
        <end position="113"/>
    </location>
</feature>
<feature type="transmembrane region" description="Helical" evidence="1">
    <location>
        <begin position="278"/>
        <end position="298"/>
    </location>
</feature>
<accession>A0A1F7U638</accession>
<feature type="transmembrane region" description="Helical" evidence="1">
    <location>
        <begin position="141"/>
        <end position="165"/>
    </location>
</feature>
<dbReference type="Proteomes" id="UP000177088">
    <property type="component" value="Unassembled WGS sequence"/>
</dbReference>
<protein>
    <recommendedName>
        <fullName evidence="4">Glycerophosphoryl diester phosphodiesterase membrane domain-containing protein</fullName>
    </recommendedName>
</protein>
<evidence type="ECO:0008006" key="4">
    <source>
        <dbReference type="Google" id="ProtNLM"/>
    </source>
</evidence>
<keyword evidence="1" id="KW-0472">Membrane</keyword>
<dbReference type="AlphaFoldDB" id="A0A1F7U638"/>
<sequence length="332" mass="36574">MDRTPFFRRLIGDAVRVTFTRTHLWLFGVFAALAGFGGLYEAFYRSFGMMFGRLTGAVPAHGVPYVRPMWLMTKTVFKASEWPLFKGLLFVIVCGAVLSGLVWLTSIAVGALIGSVRRIVLGGTAHFSDGWRIGTQRFPTVLAILLTTKAALLFITLLAGANLIGTLRDGTWWAIVLYAVSFLVYMAIMAGAVLLSVLAANYAVIRGERFAVSVSHAAKLLTDNWLICLEALFVLFVLDLLVGMLSLIALTVLAFPAMALLSWASSASAPVSFIAMKVLFAFAIVVMVVVVGAMYATLRTVFWTLLWMELSENSRAARLLRWFGKRLAWKRR</sequence>
<feature type="transmembrane region" description="Helical" evidence="1">
    <location>
        <begin position="225"/>
        <end position="258"/>
    </location>
</feature>
<comment type="caution">
    <text evidence="2">The sequence shown here is derived from an EMBL/GenBank/DDBJ whole genome shotgun (WGS) entry which is preliminary data.</text>
</comment>
<evidence type="ECO:0000313" key="2">
    <source>
        <dbReference type="EMBL" id="OGL73719.1"/>
    </source>
</evidence>
<evidence type="ECO:0000256" key="1">
    <source>
        <dbReference type="SAM" id="Phobius"/>
    </source>
</evidence>
<evidence type="ECO:0000313" key="3">
    <source>
        <dbReference type="Proteomes" id="UP000177088"/>
    </source>
</evidence>
<organism evidence="2 3">
    <name type="scientific">Candidatus Uhrbacteria bacterium RIFCSPHIGHO2_02_FULL_60_10</name>
    <dbReference type="NCBI Taxonomy" id="1802392"/>
    <lineage>
        <taxon>Bacteria</taxon>
        <taxon>Candidatus Uhriibacteriota</taxon>
    </lineage>
</organism>
<name>A0A1F7U638_9BACT</name>
<dbReference type="EMBL" id="MGEA01000050">
    <property type="protein sequence ID" value="OGL73719.1"/>
    <property type="molecule type" value="Genomic_DNA"/>
</dbReference>
<reference evidence="2 3" key="1">
    <citation type="journal article" date="2016" name="Nat. Commun.">
        <title>Thousands of microbial genomes shed light on interconnected biogeochemical processes in an aquifer system.</title>
        <authorList>
            <person name="Anantharaman K."/>
            <person name="Brown C.T."/>
            <person name="Hug L.A."/>
            <person name="Sharon I."/>
            <person name="Castelle C.J."/>
            <person name="Probst A.J."/>
            <person name="Thomas B.C."/>
            <person name="Singh A."/>
            <person name="Wilkins M.J."/>
            <person name="Karaoz U."/>
            <person name="Brodie E.L."/>
            <person name="Williams K.H."/>
            <person name="Hubbard S.S."/>
            <person name="Banfield J.F."/>
        </authorList>
    </citation>
    <scope>NUCLEOTIDE SEQUENCE [LARGE SCALE GENOMIC DNA]</scope>
</reference>
<proteinExistence type="predicted"/>